<keyword evidence="1" id="KW-0812">Transmembrane</keyword>
<keyword evidence="1" id="KW-0472">Membrane</keyword>
<evidence type="ECO:0000313" key="2">
    <source>
        <dbReference type="EMBL" id="OGG15268.1"/>
    </source>
</evidence>
<protein>
    <recommendedName>
        <fullName evidence="4">DUF5673 domain-containing protein</fullName>
    </recommendedName>
</protein>
<dbReference type="AlphaFoldDB" id="A0A1F5ZS40"/>
<sequence>MENPSALKDKPDLNETLLAWKGPSHPFKKRDRVFYQTVAALTILLIVIVFFLHEFLLIAVILSVAFVVYAISSIPPVEVEHKITPMGFENAGRLFHWIELSSFWFDDKWGQKMVILQTRLPFPGQVRAVLKDVSEDKVKEIIGKYLLFMEKPPKTWVDNASDWLNKKIPLESSS</sequence>
<evidence type="ECO:0008006" key="4">
    <source>
        <dbReference type="Google" id="ProtNLM"/>
    </source>
</evidence>
<proteinExistence type="predicted"/>
<evidence type="ECO:0000313" key="3">
    <source>
        <dbReference type="Proteomes" id="UP000177383"/>
    </source>
</evidence>
<name>A0A1F5ZS40_9BACT</name>
<accession>A0A1F5ZS40</accession>
<reference evidence="2 3" key="1">
    <citation type="journal article" date="2016" name="Nat. Commun.">
        <title>Thousands of microbial genomes shed light on interconnected biogeochemical processes in an aquifer system.</title>
        <authorList>
            <person name="Anantharaman K."/>
            <person name="Brown C.T."/>
            <person name="Hug L.A."/>
            <person name="Sharon I."/>
            <person name="Castelle C.J."/>
            <person name="Probst A.J."/>
            <person name="Thomas B.C."/>
            <person name="Singh A."/>
            <person name="Wilkins M.J."/>
            <person name="Karaoz U."/>
            <person name="Brodie E.L."/>
            <person name="Williams K.H."/>
            <person name="Hubbard S.S."/>
            <person name="Banfield J.F."/>
        </authorList>
    </citation>
    <scope>NUCLEOTIDE SEQUENCE [LARGE SCALE GENOMIC DNA]</scope>
</reference>
<comment type="caution">
    <text evidence="2">The sequence shown here is derived from an EMBL/GenBank/DDBJ whole genome shotgun (WGS) entry which is preliminary data.</text>
</comment>
<feature type="transmembrane region" description="Helical" evidence="1">
    <location>
        <begin position="33"/>
        <end position="52"/>
    </location>
</feature>
<organism evidence="2 3">
    <name type="scientific">Candidatus Gottesmanbacteria bacterium RIFCSPHIGHO2_01_FULL_39_10</name>
    <dbReference type="NCBI Taxonomy" id="1798375"/>
    <lineage>
        <taxon>Bacteria</taxon>
        <taxon>Candidatus Gottesmaniibacteriota</taxon>
    </lineage>
</organism>
<dbReference type="Proteomes" id="UP000177383">
    <property type="component" value="Unassembled WGS sequence"/>
</dbReference>
<evidence type="ECO:0000256" key="1">
    <source>
        <dbReference type="SAM" id="Phobius"/>
    </source>
</evidence>
<gene>
    <name evidence="2" type="ORF">A2773_03685</name>
</gene>
<dbReference type="STRING" id="1798375.A2773_03685"/>
<dbReference type="EMBL" id="MFJE01000004">
    <property type="protein sequence ID" value="OGG15268.1"/>
    <property type="molecule type" value="Genomic_DNA"/>
</dbReference>
<keyword evidence="1" id="KW-1133">Transmembrane helix</keyword>
<feature type="transmembrane region" description="Helical" evidence="1">
    <location>
        <begin position="58"/>
        <end position="77"/>
    </location>
</feature>